<comment type="caution">
    <text evidence="12">The sequence shown here is derived from an EMBL/GenBank/DDBJ whole genome shotgun (WGS) entry which is preliminary data.</text>
</comment>
<feature type="coiled-coil region" evidence="9">
    <location>
        <begin position="135"/>
        <end position="169"/>
    </location>
</feature>
<dbReference type="InterPro" id="IPR050482">
    <property type="entry name" value="Sensor_HK_TwoCompSys"/>
</dbReference>
<keyword evidence="10" id="KW-0472">Membrane</keyword>
<evidence type="ECO:0000256" key="10">
    <source>
        <dbReference type="SAM" id="Phobius"/>
    </source>
</evidence>
<dbReference type="AlphaFoldDB" id="A0A147ETI6"/>
<evidence type="ECO:0000256" key="9">
    <source>
        <dbReference type="SAM" id="Coils"/>
    </source>
</evidence>
<dbReference type="PANTHER" id="PTHR24421:SF10">
    <property type="entry name" value="NITRATE_NITRITE SENSOR PROTEIN NARQ"/>
    <property type="match status" value="1"/>
</dbReference>
<evidence type="ECO:0000256" key="6">
    <source>
        <dbReference type="ARBA" id="ARBA00022777"/>
    </source>
</evidence>
<dbReference type="EC" id="2.7.13.3" evidence="2"/>
<organism evidence="12 13">
    <name type="scientific">Microbacterium testaceum</name>
    <name type="common">Aureobacterium testaceum</name>
    <name type="synonym">Brevibacterium testaceum</name>
    <dbReference type="NCBI Taxonomy" id="2033"/>
    <lineage>
        <taxon>Bacteria</taxon>
        <taxon>Bacillati</taxon>
        <taxon>Actinomycetota</taxon>
        <taxon>Actinomycetes</taxon>
        <taxon>Micrococcales</taxon>
        <taxon>Microbacteriaceae</taxon>
        <taxon>Microbacterium</taxon>
    </lineage>
</organism>
<keyword evidence="4" id="KW-0808">Transferase</keyword>
<feature type="transmembrane region" description="Helical" evidence="10">
    <location>
        <begin position="90"/>
        <end position="109"/>
    </location>
</feature>
<dbReference type="GO" id="GO:0005524">
    <property type="term" value="F:ATP binding"/>
    <property type="evidence" value="ECO:0007669"/>
    <property type="project" value="UniProtKB-KW"/>
</dbReference>
<evidence type="ECO:0000256" key="1">
    <source>
        <dbReference type="ARBA" id="ARBA00000085"/>
    </source>
</evidence>
<dbReference type="Gene3D" id="3.30.565.10">
    <property type="entry name" value="Histidine kinase-like ATPase, C-terminal domain"/>
    <property type="match status" value="1"/>
</dbReference>
<dbReference type="InterPro" id="IPR011712">
    <property type="entry name" value="Sig_transdc_His_kin_sub3_dim/P"/>
</dbReference>
<keyword evidence="9" id="KW-0175">Coiled coil</keyword>
<evidence type="ECO:0000256" key="8">
    <source>
        <dbReference type="ARBA" id="ARBA00023012"/>
    </source>
</evidence>
<dbReference type="Gene3D" id="1.20.5.1930">
    <property type="match status" value="1"/>
</dbReference>
<evidence type="ECO:0000256" key="7">
    <source>
        <dbReference type="ARBA" id="ARBA00022840"/>
    </source>
</evidence>
<reference evidence="12 13" key="1">
    <citation type="journal article" date="2016" name="Front. Microbiol.">
        <title>Genomic Resource of Rice Seed Associated Bacteria.</title>
        <authorList>
            <person name="Midha S."/>
            <person name="Bansal K."/>
            <person name="Sharma S."/>
            <person name="Kumar N."/>
            <person name="Patil P.P."/>
            <person name="Chaudhry V."/>
            <person name="Patil P.B."/>
        </authorList>
    </citation>
    <scope>NUCLEOTIDE SEQUENCE [LARGE SCALE GENOMIC DNA]</scope>
    <source>
        <strain evidence="12 13">NS220</strain>
    </source>
</reference>
<keyword evidence="10" id="KW-1133">Transmembrane helix</keyword>
<evidence type="ECO:0000256" key="3">
    <source>
        <dbReference type="ARBA" id="ARBA00022553"/>
    </source>
</evidence>
<proteinExistence type="predicted"/>
<dbReference type="PATRIC" id="fig|2033.6.peg.748"/>
<feature type="transmembrane region" description="Helical" evidence="10">
    <location>
        <begin position="12"/>
        <end position="33"/>
    </location>
</feature>
<feature type="domain" description="Signal transduction histidine kinase subgroup 3 dimerisation and phosphoacceptor" evidence="11">
    <location>
        <begin position="168"/>
        <end position="231"/>
    </location>
</feature>
<keyword evidence="8" id="KW-0902">Two-component regulatory system</keyword>
<keyword evidence="5" id="KW-0547">Nucleotide-binding</keyword>
<dbReference type="GO" id="GO:0046983">
    <property type="term" value="F:protein dimerization activity"/>
    <property type="evidence" value="ECO:0007669"/>
    <property type="project" value="InterPro"/>
</dbReference>
<dbReference type="OrthoDB" id="227596at2"/>
<evidence type="ECO:0000256" key="2">
    <source>
        <dbReference type="ARBA" id="ARBA00012438"/>
    </source>
</evidence>
<dbReference type="GO" id="GO:0016020">
    <property type="term" value="C:membrane"/>
    <property type="evidence" value="ECO:0007669"/>
    <property type="project" value="InterPro"/>
</dbReference>
<evidence type="ECO:0000256" key="4">
    <source>
        <dbReference type="ARBA" id="ARBA00022679"/>
    </source>
</evidence>
<dbReference type="EMBL" id="LDRT01000134">
    <property type="protein sequence ID" value="KTR89243.1"/>
    <property type="molecule type" value="Genomic_DNA"/>
</dbReference>
<evidence type="ECO:0000313" key="13">
    <source>
        <dbReference type="Proteomes" id="UP000075025"/>
    </source>
</evidence>
<dbReference type="Proteomes" id="UP000075025">
    <property type="component" value="Unassembled WGS sequence"/>
</dbReference>
<dbReference type="RefSeq" id="WP_058625004.1">
    <property type="nucleotide sequence ID" value="NZ_LDRT01000134.1"/>
</dbReference>
<sequence length="370" mass="39128">MREWAVRHRAILVDLGLVAVAALDGVLGLYTSGVTELILTLVGAAGLLLRRRFPLVAVALALPALFLTGGPIASVIALATVATRVSSTTALVVASAVTFLGLTLSWDSIESINDLVLAIVYGTMTSGGAVAIGRLRRSQTRLAASLVDLERAREEETRLAAREAVAEERAHLAREMHDVVSHQVSLITVQAGALMVRSEDPEVVDTADTIRTLAATTLTELRQMLLVLRADGPEAAPLTPQPTLEHLGELLATEDLDVTAGIDLPTGLPQAIQRAVYRTVQEGLTNVRKHAPGARVTVTAEVEAGTAILLRVSNTAPTEPVAPQAATARLGHRGLSERAHLLGGSFRSRPGDDGSYEIELRLPLSGRARP</sequence>
<accession>A0A147ETI6</accession>
<dbReference type="SUPFAM" id="SSF55874">
    <property type="entry name" value="ATPase domain of HSP90 chaperone/DNA topoisomerase II/histidine kinase"/>
    <property type="match status" value="1"/>
</dbReference>
<keyword evidence="10" id="KW-0812">Transmembrane</keyword>
<evidence type="ECO:0000313" key="12">
    <source>
        <dbReference type="EMBL" id="KTR89243.1"/>
    </source>
</evidence>
<dbReference type="PANTHER" id="PTHR24421">
    <property type="entry name" value="NITRATE/NITRITE SENSOR PROTEIN NARX-RELATED"/>
    <property type="match status" value="1"/>
</dbReference>
<dbReference type="CDD" id="cd16917">
    <property type="entry name" value="HATPase_UhpB-NarQ-NarX-like"/>
    <property type="match status" value="1"/>
</dbReference>
<evidence type="ECO:0000256" key="5">
    <source>
        <dbReference type="ARBA" id="ARBA00022741"/>
    </source>
</evidence>
<keyword evidence="6" id="KW-0418">Kinase</keyword>
<feature type="transmembrane region" description="Helical" evidence="10">
    <location>
        <begin position="53"/>
        <end position="78"/>
    </location>
</feature>
<dbReference type="Pfam" id="PF07730">
    <property type="entry name" value="HisKA_3"/>
    <property type="match status" value="1"/>
</dbReference>
<dbReference type="InterPro" id="IPR036890">
    <property type="entry name" value="HATPase_C_sf"/>
</dbReference>
<dbReference type="GO" id="GO:0000155">
    <property type="term" value="F:phosphorelay sensor kinase activity"/>
    <property type="evidence" value="ECO:0007669"/>
    <property type="project" value="InterPro"/>
</dbReference>
<comment type="catalytic activity">
    <reaction evidence="1">
        <text>ATP + protein L-histidine = ADP + protein N-phospho-L-histidine.</text>
        <dbReference type="EC" id="2.7.13.3"/>
    </reaction>
</comment>
<gene>
    <name evidence="12" type="ORF">NS220_15990</name>
</gene>
<protein>
    <recommendedName>
        <fullName evidence="2">histidine kinase</fullName>
        <ecNumber evidence="2">2.7.13.3</ecNumber>
    </recommendedName>
</protein>
<evidence type="ECO:0000259" key="11">
    <source>
        <dbReference type="Pfam" id="PF07730"/>
    </source>
</evidence>
<keyword evidence="3" id="KW-0597">Phosphoprotein</keyword>
<feature type="transmembrane region" description="Helical" evidence="10">
    <location>
        <begin position="115"/>
        <end position="135"/>
    </location>
</feature>
<keyword evidence="7" id="KW-0067">ATP-binding</keyword>
<name>A0A147ETI6_MICTE</name>